<dbReference type="PaxDb" id="2903-EOD12258"/>
<reference evidence="3" key="1">
    <citation type="journal article" date="2013" name="Nature">
        <title>Pan genome of the phytoplankton Emiliania underpins its global distribution.</title>
        <authorList>
            <person name="Read B.A."/>
            <person name="Kegel J."/>
            <person name="Klute M.J."/>
            <person name="Kuo A."/>
            <person name="Lefebvre S.C."/>
            <person name="Maumus F."/>
            <person name="Mayer C."/>
            <person name="Miller J."/>
            <person name="Monier A."/>
            <person name="Salamov A."/>
            <person name="Young J."/>
            <person name="Aguilar M."/>
            <person name="Claverie J.M."/>
            <person name="Frickenhaus S."/>
            <person name="Gonzalez K."/>
            <person name="Herman E.K."/>
            <person name="Lin Y.C."/>
            <person name="Napier J."/>
            <person name="Ogata H."/>
            <person name="Sarno A.F."/>
            <person name="Shmutz J."/>
            <person name="Schroeder D."/>
            <person name="de Vargas C."/>
            <person name="Verret F."/>
            <person name="von Dassow P."/>
            <person name="Valentin K."/>
            <person name="Van de Peer Y."/>
            <person name="Wheeler G."/>
            <person name="Dacks J.B."/>
            <person name="Delwiche C.F."/>
            <person name="Dyhrman S.T."/>
            <person name="Glockner G."/>
            <person name="John U."/>
            <person name="Richards T."/>
            <person name="Worden A.Z."/>
            <person name="Zhang X."/>
            <person name="Grigoriev I.V."/>
            <person name="Allen A.E."/>
            <person name="Bidle K."/>
            <person name="Borodovsky M."/>
            <person name="Bowler C."/>
            <person name="Brownlee C."/>
            <person name="Cock J.M."/>
            <person name="Elias M."/>
            <person name="Gladyshev V.N."/>
            <person name="Groth M."/>
            <person name="Guda C."/>
            <person name="Hadaegh A."/>
            <person name="Iglesias-Rodriguez M.D."/>
            <person name="Jenkins J."/>
            <person name="Jones B.M."/>
            <person name="Lawson T."/>
            <person name="Leese F."/>
            <person name="Lindquist E."/>
            <person name="Lobanov A."/>
            <person name="Lomsadze A."/>
            <person name="Malik S.B."/>
            <person name="Marsh M.E."/>
            <person name="Mackinder L."/>
            <person name="Mock T."/>
            <person name="Mueller-Roeber B."/>
            <person name="Pagarete A."/>
            <person name="Parker M."/>
            <person name="Probert I."/>
            <person name="Quesneville H."/>
            <person name="Raines C."/>
            <person name="Rensing S.A."/>
            <person name="Riano-Pachon D.M."/>
            <person name="Richier S."/>
            <person name="Rokitta S."/>
            <person name="Shiraiwa Y."/>
            <person name="Soanes D.M."/>
            <person name="van der Giezen M."/>
            <person name="Wahlund T.M."/>
            <person name="Williams B."/>
            <person name="Wilson W."/>
            <person name="Wolfe G."/>
            <person name="Wurch L.L."/>
        </authorList>
    </citation>
    <scope>NUCLEOTIDE SEQUENCE</scope>
</reference>
<feature type="region of interest" description="Disordered" evidence="1">
    <location>
        <begin position="1"/>
        <end position="23"/>
    </location>
</feature>
<dbReference type="Proteomes" id="UP000013827">
    <property type="component" value="Unassembled WGS sequence"/>
</dbReference>
<keyword evidence="3" id="KW-1185">Reference proteome</keyword>
<dbReference type="GeneID" id="17265153"/>
<name>A0A0D3J7G6_EMIH1</name>
<dbReference type="GO" id="GO:0019104">
    <property type="term" value="F:DNA N-glycosylase activity"/>
    <property type="evidence" value="ECO:0007669"/>
    <property type="project" value="UniProtKB-ARBA"/>
</dbReference>
<dbReference type="InterPro" id="IPR036895">
    <property type="entry name" value="Uracil-DNA_glycosylase-like_sf"/>
</dbReference>
<dbReference type="Gene3D" id="3.40.470.10">
    <property type="entry name" value="Uracil-DNA glycosylase-like domain"/>
    <property type="match status" value="1"/>
</dbReference>
<dbReference type="eggNOG" id="ENOG502SC77">
    <property type="taxonomic scope" value="Eukaryota"/>
</dbReference>
<dbReference type="KEGG" id="ehx:EMIHUDRAFT_436042"/>
<protein>
    <recommendedName>
        <fullName evidence="4">Uracil-DNA glycosylase-like domain-containing protein</fullName>
    </recommendedName>
</protein>
<dbReference type="RefSeq" id="XP_005764687.1">
    <property type="nucleotide sequence ID" value="XM_005764630.1"/>
</dbReference>
<dbReference type="AlphaFoldDB" id="A0A0D3J7G6"/>
<reference evidence="2" key="2">
    <citation type="submission" date="2024-10" db="UniProtKB">
        <authorList>
            <consortium name="EnsemblProtists"/>
        </authorList>
    </citation>
    <scope>IDENTIFICATION</scope>
</reference>
<dbReference type="RefSeq" id="XP_005771880.1">
    <property type="nucleotide sequence ID" value="XM_005771823.1"/>
</dbReference>
<sequence>MKRRAAASPRPPAKRSATSPASTVRTHSLLPIISLTVPPEVLILGTHPSRKSLAESLSEKEVRMRGGAGPQNYGHSQNIFWNVAGSACGFSRHAVSYEKQCEAFTARGCVLWDVVRSCLGKGSLDSDIDKSTMEANDIPGLLSQHPTIRRICIAKTAAAFLCHSNGHAAWLKTGEAAGRRWDFVLRTASPATAETASVLGKYCRRATGSEIEAAVQKERAAGDGALQRTVELVVLPSTSPANAAMSPDAKEKVWHRAAYGYERAPAAYRCVGCGAVGEHWFVDCDRNEEWRRQQMEKKTRGDLFVEEVDGDRWLYSKPKA</sequence>
<dbReference type="SUPFAM" id="SSF52141">
    <property type="entry name" value="Uracil-DNA glycosylase-like"/>
    <property type="match status" value="1"/>
</dbReference>
<evidence type="ECO:0000313" key="3">
    <source>
        <dbReference type="Proteomes" id="UP000013827"/>
    </source>
</evidence>
<dbReference type="EnsemblProtists" id="EOD19451">
    <property type="protein sequence ID" value="EOD19451"/>
    <property type="gene ID" value="EMIHUDRAFT_436042"/>
</dbReference>
<evidence type="ECO:0000256" key="1">
    <source>
        <dbReference type="SAM" id="MobiDB-lite"/>
    </source>
</evidence>
<evidence type="ECO:0000313" key="2">
    <source>
        <dbReference type="EnsemblProtists" id="EOD19451"/>
    </source>
</evidence>
<dbReference type="EnsemblProtists" id="EOD12258">
    <property type="protein sequence ID" value="EOD12258"/>
    <property type="gene ID" value="EMIHUDRAFT_445997"/>
</dbReference>
<dbReference type="GeneID" id="17258409"/>
<evidence type="ECO:0008006" key="4">
    <source>
        <dbReference type="Google" id="ProtNLM"/>
    </source>
</evidence>
<accession>A0A0D3J7G6</accession>
<feature type="compositionally biased region" description="Low complexity" evidence="1">
    <location>
        <begin position="14"/>
        <end position="23"/>
    </location>
</feature>
<dbReference type="HOGENOM" id="CLU_869968_0_0_1"/>
<proteinExistence type="predicted"/>
<dbReference type="KEGG" id="ehx:EMIHUDRAFT_445997"/>
<organism evidence="2 3">
    <name type="scientific">Emiliania huxleyi (strain CCMP1516)</name>
    <dbReference type="NCBI Taxonomy" id="280463"/>
    <lineage>
        <taxon>Eukaryota</taxon>
        <taxon>Haptista</taxon>
        <taxon>Haptophyta</taxon>
        <taxon>Prymnesiophyceae</taxon>
        <taxon>Isochrysidales</taxon>
        <taxon>Noelaerhabdaceae</taxon>
        <taxon>Emiliania</taxon>
    </lineage>
</organism>